<dbReference type="PIRSF" id="PIRSF021505">
    <property type="entry name" value="O_gly_hdrol"/>
    <property type="match status" value="1"/>
</dbReference>
<gene>
    <name evidence="1" type="ORF">EGT50_13785</name>
</gene>
<organism evidence="1 2">
    <name type="scientific">Rhodococcus xishaensis</name>
    <dbReference type="NCBI Taxonomy" id="2487364"/>
    <lineage>
        <taxon>Bacteria</taxon>
        <taxon>Bacillati</taxon>
        <taxon>Actinomycetota</taxon>
        <taxon>Actinomycetes</taxon>
        <taxon>Mycobacteriales</taxon>
        <taxon>Nocardiaceae</taxon>
        <taxon>Rhodococcus</taxon>
    </lineage>
</organism>
<name>A0A3S3ACH0_9NOCA</name>
<evidence type="ECO:0000313" key="1">
    <source>
        <dbReference type="EMBL" id="RVW01290.1"/>
    </source>
</evidence>
<dbReference type="OrthoDB" id="2505409at2"/>
<dbReference type="GO" id="GO:0005975">
    <property type="term" value="P:carbohydrate metabolic process"/>
    <property type="evidence" value="ECO:0007669"/>
    <property type="project" value="InterPro"/>
</dbReference>
<comment type="caution">
    <text evidence="1">The sequence shown here is derived from an EMBL/GenBank/DDBJ whole genome shotgun (WGS) entry which is preliminary data.</text>
</comment>
<dbReference type="PANTHER" id="PTHR47791">
    <property type="entry name" value="MEIOTICALLY UP-REGULATED GENE 191 PROTEIN"/>
    <property type="match status" value="1"/>
</dbReference>
<evidence type="ECO:0000313" key="2">
    <source>
        <dbReference type="Proteomes" id="UP000283479"/>
    </source>
</evidence>
<proteinExistence type="predicted"/>
<dbReference type="InterPro" id="IPR008928">
    <property type="entry name" value="6-hairpin_glycosidase_sf"/>
</dbReference>
<protein>
    <submittedName>
        <fullName evidence="1">Fructose-bisphosphate aldolase</fullName>
    </submittedName>
</protein>
<dbReference type="PANTHER" id="PTHR47791:SF3">
    <property type="entry name" value="MEIOTICALLY UP-REGULATED GENE 191 PROTEIN"/>
    <property type="match status" value="1"/>
</dbReference>
<dbReference type="InterPro" id="IPR005198">
    <property type="entry name" value="Glyco_hydro_76"/>
</dbReference>
<dbReference type="InterPro" id="IPR053169">
    <property type="entry name" value="MUG_Protein"/>
</dbReference>
<dbReference type="Gene3D" id="1.50.10.20">
    <property type="match status" value="1"/>
</dbReference>
<accession>A0A3S3ACH0</accession>
<dbReference type="AlphaFoldDB" id="A0A3S3ACH0"/>
<dbReference type="Proteomes" id="UP000283479">
    <property type="component" value="Unassembled WGS sequence"/>
</dbReference>
<keyword evidence="2" id="KW-1185">Reference proteome</keyword>
<dbReference type="SUPFAM" id="SSF48208">
    <property type="entry name" value="Six-hairpin glycosidases"/>
    <property type="match status" value="1"/>
</dbReference>
<dbReference type="InterPro" id="IPR014512">
    <property type="entry name" value="O_gly_hydro"/>
</dbReference>
<dbReference type="Pfam" id="PF03663">
    <property type="entry name" value="Glyco_hydro_76"/>
    <property type="match status" value="1"/>
</dbReference>
<dbReference type="RefSeq" id="WP_127955191.1">
    <property type="nucleotide sequence ID" value="NZ_RKLO01000005.1"/>
</dbReference>
<dbReference type="EMBL" id="RKLO01000005">
    <property type="protein sequence ID" value="RVW01290.1"/>
    <property type="molecule type" value="Genomic_DNA"/>
</dbReference>
<reference evidence="1 2" key="1">
    <citation type="submission" date="2018-11" db="EMBL/GenBank/DDBJ databases">
        <title>Rhodococcus spongicola sp. nov. and Rhodococcus xishaensis sp. nov. from marine sponges.</title>
        <authorList>
            <person name="Li L."/>
            <person name="Lin H.W."/>
        </authorList>
    </citation>
    <scope>NUCLEOTIDE SEQUENCE [LARGE SCALE GENOMIC DNA]</scope>
    <source>
        <strain evidence="1 2">LHW51113</strain>
    </source>
</reference>
<sequence length="373" mass="41548">MQREWSARADAAESAVMTRHIRRVWGIPGTALAVVAWPAVRRERVFLQWHYWWQANLINCTIDAAERNPTARRRRRLARLIRGHRFRNISGWTSSYYDDMAWLGLALERAQRMQLIDNRRALAALERQLFKAWSPDSGGGIPWRKNSNFFNTPANGPAGLVLARAGRLWLAQAIADWIDDTLRDPATGLIFDGIRSDGTLERNIYSYCQGTVLSLETELAVRMGAPRHRQRVHRLVEAVDERLTKGGVIRGGGGGDGGLFNGLLARYLALVALMLPGEASEDVRARRLAAQVVLGSAEAAWENRLQVEELPLFGKDWSLPAQLPGLGVGTATFSGGMVHPSDIAERDLSVQLSGWMLMESAYLVSAAGYPKRR</sequence>